<dbReference type="EMBL" id="PYNF01000003">
    <property type="protein sequence ID" value="PSV00563.1"/>
    <property type="molecule type" value="Genomic_DNA"/>
</dbReference>
<evidence type="ECO:0000313" key="2">
    <source>
        <dbReference type="Proteomes" id="UP000241426"/>
    </source>
</evidence>
<sequence length="113" mass="12711">MNVNIAVESKKFKKTKIVTTDIEVECTCPNCGHVIVFRSGTLLAIQGYTNEWVFVGKSFYCPSCQNETDSEVFKGTEVIFGDNNKPSSVLVDFNDDSFALKVYKIQREELAIK</sequence>
<name>A0A2T3KLM9_9GAMM</name>
<accession>A0A2T3KLM9</accession>
<comment type="caution">
    <text evidence="1">The sequence shown here is derived from an EMBL/GenBank/DDBJ whole genome shotgun (WGS) entry which is preliminary data.</text>
</comment>
<protein>
    <submittedName>
        <fullName evidence="1">Uncharacterized protein</fullName>
    </submittedName>
</protein>
<gene>
    <name evidence="1" type="ORF">C9J27_05355</name>
</gene>
<organism evidence="1 2">
    <name type="scientific">Photobacterium kishitanii</name>
    <dbReference type="NCBI Taxonomy" id="318456"/>
    <lineage>
        <taxon>Bacteria</taxon>
        <taxon>Pseudomonadati</taxon>
        <taxon>Pseudomonadota</taxon>
        <taxon>Gammaproteobacteria</taxon>
        <taxon>Vibrionales</taxon>
        <taxon>Vibrionaceae</taxon>
        <taxon>Photobacterium</taxon>
    </lineage>
</organism>
<dbReference type="Proteomes" id="UP000241426">
    <property type="component" value="Unassembled WGS sequence"/>
</dbReference>
<reference evidence="1 2" key="1">
    <citation type="submission" date="2018-01" db="EMBL/GenBank/DDBJ databases">
        <title>Whole genome sequencing of Histamine producing bacteria.</title>
        <authorList>
            <person name="Butler K."/>
        </authorList>
    </citation>
    <scope>NUCLEOTIDE SEQUENCE [LARGE SCALE GENOMIC DNA]</scope>
    <source>
        <strain evidence="1 2">FS-7.2</strain>
    </source>
</reference>
<dbReference type="AlphaFoldDB" id="A0A2T3KLM9"/>
<evidence type="ECO:0000313" key="1">
    <source>
        <dbReference type="EMBL" id="PSV00563.1"/>
    </source>
</evidence>
<dbReference type="RefSeq" id="WP_107289193.1">
    <property type="nucleotide sequence ID" value="NZ_PYNF01000003.1"/>
</dbReference>
<proteinExistence type="predicted"/>